<reference evidence="3" key="1">
    <citation type="submission" date="2022-06" db="EMBL/GenBank/DDBJ databases">
        <title>Aeoliella straminimaris, a novel planctomycete from sediments.</title>
        <authorList>
            <person name="Vitorino I.R."/>
            <person name="Lage O.M."/>
        </authorList>
    </citation>
    <scope>NUCLEOTIDE SEQUENCE</scope>
    <source>
        <strain evidence="3">ICT_H6.2</strain>
    </source>
</reference>
<dbReference type="SUPFAM" id="SSF51556">
    <property type="entry name" value="Metallo-dependent hydrolases"/>
    <property type="match status" value="1"/>
</dbReference>
<dbReference type="PANTHER" id="PTHR11647">
    <property type="entry name" value="HYDRANTOINASE/DIHYDROPYRIMIDINASE FAMILY MEMBER"/>
    <property type="match status" value="1"/>
</dbReference>
<sequence length="533" mass="57635">MRRHYLSFVQLALVACVAASAMPAGGEPVEADLVLAGGTIVDGTGQKGYQGSVAVRDGRIVAVGEFETAGTPKTIDCSGKIICPGFIDLHNHSDGAVLKEATRRGDCYLTQGCTTLVTGNCGSGPVDAGEYYDKLEGGKVGINVAHLLPQGDLREKVIGNARRPATREELVEMLRLADQAMRDGVWGMSTGLIYVPSSYADTDELVVIAHVVGLHGGIYASHMRDESDHLLDSVQEVIEIGKRADLPVHISHFKASKRKNWGSLKLAAQLVEQAQREGLTITADQYPYIASSTSIMAMLIPDNEREGGNSETAKRLEDAQEAERLRPAVAKALDERDRILISSSKKHPDWVGKFIRQVASEQQREPIEVAMEIVQDASAAGVNFAMTESDVRYAMQLPWVATASDGSSKVDNGTRPHPRSFGTFPRKIGRYAHREGEISVEHAIRSSSGLPADILGMKDRGYLREGLVADIVVLDVDTLVDNATFEKPFEVSSGVEWVLLAGKAAIAEGEIQDQLYGQPLRHESTLPQTASAR</sequence>
<dbReference type="RefSeq" id="WP_252853300.1">
    <property type="nucleotide sequence ID" value="NZ_JAMXLR010000051.1"/>
</dbReference>
<comment type="caution">
    <text evidence="3">The sequence shown here is derived from an EMBL/GenBank/DDBJ whole genome shotgun (WGS) entry which is preliminary data.</text>
</comment>
<dbReference type="Proteomes" id="UP001155241">
    <property type="component" value="Unassembled WGS sequence"/>
</dbReference>
<dbReference type="PANTHER" id="PTHR11647:SF1">
    <property type="entry name" value="COLLAPSIN RESPONSE MEDIATOR PROTEIN"/>
    <property type="match status" value="1"/>
</dbReference>
<dbReference type="PROSITE" id="PS51257">
    <property type="entry name" value="PROKAR_LIPOPROTEIN"/>
    <property type="match status" value="1"/>
</dbReference>
<evidence type="ECO:0000313" key="3">
    <source>
        <dbReference type="EMBL" id="MCO6045190.1"/>
    </source>
</evidence>
<dbReference type="GO" id="GO:0005829">
    <property type="term" value="C:cytosol"/>
    <property type="evidence" value="ECO:0007669"/>
    <property type="project" value="TreeGrafter"/>
</dbReference>
<evidence type="ECO:0000256" key="1">
    <source>
        <dbReference type="SAM" id="SignalP"/>
    </source>
</evidence>
<name>A0A9X2JGN3_9BACT</name>
<feature type="domain" description="Amidohydrolase 3" evidence="2">
    <location>
        <begin position="73"/>
        <end position="503"/>
    </location>
</feature>
<proteinExistence type="predicted"/>
<accession>A0A9X2JGN3</accession>
<dbReference type="SUPFAM" id="SSF51338">
    <property type="entry name" value="Composite domain of metallo-dependent hydrolases"/>
    <property type="match status" value="1"/>
</dbReference>
<dbReference type="GO" id="GO:0016812">
    <property type="term" value="F:hydrolase activity, acting on carbon-nitrogen (but not peptide) bonds, in cyclic amides"/>
    <property type="evidence" value="ECO:0007669"/>
    <property type="project" value="TreeGrafter"/>
</dbReference>
<evidence type="ECO:0000313" key="4">
    <source>
        <dbReference type="Proteomes" id="UP001155241"/>
    </source>
</evidence>
<dbReference type="Gene3D" id="3.20.20.140">
    <property type="entry name" value="Metal-dependent hydrolases"/>
    <property type="match status" value="2"/>
</dbReference>
<dbReference type="AlphaFoldDB" id="A0A9X2JGN3"/>
<dbReference type="Gene3D" id="2.30.40.10">
    <property type="entry name" value="Urease, subunit C, domain 1"/>
    <property type="match status" value="1"/>
</dbReference>
<dbReference type="EMBL" id="JAMXLR010000051">
    <property type="protein sequence ID" value="MCO6045190.1"/>
    <property type="molecule type" value="Genomic_DNA"/>
</dbReference>
<organism evidence="3 4">
    <name type="scientific">Aeoliella straminimaris</name>
    <dbReference type="NCBI Taxonomy" id="2954799"/>
    <lineage>
        <taxon>Bacteria</taxon>
        <taxon>Pseudomonadati</taxon>
        <taxon>Planctomycetota</taxon>
        <taxon>Planctomycetia</taxon>
        <taxon>Pirellulales</taxon>
        <taxon>Lacipirellulaceae</taxon>
        <taxon>Aeoliella</taxon>
    </lineage>
</organism>
<feature type="signal peptide" evidence="1">
    <location>
        <begin position="1"/>
        <end position="21"/>
    </location>
</feature>
<evidence type="ECO:0000259" key="2">
    <source>
        <dbReference type="Pfam" id="PF07969"/>
    </source>
</evidence>
<gene>
    <name evidence="3" type="ORF">NG895_14860</name>
</gene>
<feature type="chain" id="PRO_5040851541" evidence="1">
    <location>
        <begin position="22"/>
        <end position="533"/>
    </location>
</feature>
<dbReference type="InterPro" id="IPR011059">
    <property type="entry name" value="Metal-dep_hydrolase_composite"/>
</dbReference>
<protein>
    <submittedName>
        <fullName evidence="3">Amidohydrolase family protein</fullName>
    </submittedName>
</protein>
<dbReference type="Pfam" id="PF07969">
    <property type="entry name" value="Amidohydro_3"/>
    <property type="match status" value="1"/>
</dbReference>
<keyword evidence="4" id="KW-1185">Reference proteome</keyword>
<dbReference type="InterPro" id="IPR013108">
    <property type="entry name" value="Amidohydro_3"/>
</dbReference>
<dbReference type="InterPro" id="IPR032466">
    <property type="entry name" value="Metal_Hydrolase"/>
</dbReference>
<keyword evidence="1" id="KW-0732">Signal</keyword>
<dbReference type="InterPro" id="IPR050378">
    <property type="entry name" value="Metallo-dep_Hydrolases_sf"/>
</dbReference>